<feature type="region of interest" description="Disordered" evidence="1">
    <location>
        <begin position="1"/>
        <end position="29"/>
    </location>
</feature>
<gene>
    <name evidence="2" type="ORF">BDV95DRAFT_575347</name>
</gene>
<dbReference type="Proteomes" id="UP000481861">
    <property type="component" value="Unassembled WGS sequence"/>
</dbReference>
<sequence>MRSPSRVRSPARHLARMRSPSRACTFARQPARMRCPSRVSARVRSSAVTAESRVTRGSPGNTVRVAYVRS</sequence>
<accession>A0A7C8M4N6</accession>
<protein>
    <submittedName>
        <fullName evidence="2">Uncharacterized protein</fullName>
    </submittedName>
</protein>
<reference evidence="2 3" key="1">
    <citation type="submission" date="2020-01" db="EMBL/GenBank/DDBJ databases">
        <authorList>
            <consortium name="DOE Joint Genome Institute"/>
            <person name="Haridas S."/>
            <person name="Albert R."/>
            <person name="Binder M."/>
            <person name="Bloem J."/>
            <person name="Labutti K."/>
            <person name="Salamov A."/>
            <person name="Andreopoulos B."/>
            <person name="Baker S.E."/>
            <person name="Barry K."/>
            <person name="Bills G."/>
            <person name="Bluhm B.H."/>
            <person name="Cannon C."/>
            <person name="Castanera R."/>
            <person name="Culley D.E."/>
            <person name="Daum C."/>
            <person name="Ezra D."/>
            <person name="Gonzalez J.B."/>
            <person name="Henrissat B."/>
            <person name="Kuo A."/>
            <person name="Liang C."/>
            <person name="Lipzen A."/>
            <person name="Lutzoni F."/>
            <person name="Magnuson J."/>
            <person name="Mondo S."/>
            <person name="Nolan M."/>
            <person name="Ohm R."/>
            <person name="Pangilinan J."/>
            <person name="Park H.-J.H."/>
            <person name="Ramirez L."/>
            <person name="Alfaro M."/>
            <person name="Sun H."/>
            <person name="Tritt A."/>
            <person name="Yoshinaga Y."/>
            <person name="Zwiers L.-H.L."/>
            <person name="Turgeon B.G."/>
            <person name="Goodwin S.B."/>
            <person name="Spatafora J.W."/>
            <person name="Crous P.W."/>
            <person name="Grigoriev I.V."/>
        </authorList>
    </citation>
    <scope>NUCLEOTIDE SEQUENCE [LARGE SCALE GENOMIC DNA]</scope>
    <source>
        <strain evidence="2 3">CBS 611.86</strain>
    </source>
</reference>
<name>A0A7C8M4N6_9PLEO</name>
<evidence type="ECO:0000256" key="1">
    <source>
        <dbReference type="SAM" id="MobiDB-lite"/>
    </source>
</evidence>
<evidence type="ECO:0000313" key="2">
    <source>
        <dbReference type="EMBL" id="KAF2870240.1"/>
    </source>
</evidence>
<comment type="caution">
    <text evidence="2">The sequence shown here is derived from an EMBL/GenBank/DDBJ whole genome shotgun (WGS) entry which is preliminary data.</text>
</comment>
<proteinExistence type="predicted"/>
<feature type="region of interest" description="Disordered" evidence="1">
    <location>
        <begin position="48"/>
        <end position="70"/>
    </location>
</feature>
<dbReference type="EMBL" id="JAADJZ010000014">
    <property type="protein sequence ID" value="KAF2870240.1"/>
    <property type="molecule type" value="Genomic_DNA"/>
</dbReference>
<dbReference type="AlphaFoldDB" id="A0A7C8M4N6"/>
<keyword evidence="3" id="KW-1185">Reference proteome</keyword>
<evidence type="ECO:0000313" key="3">
    <source>
        <dbReference type="Proteomes" id="UP000481861"/>
    </source>
</evidence>
<organism evidence="2 3">
    <name type="scientific">Massariosphaeria phaeospora</name>
    <dbReference type="NCBI Taxonomy" id="100035"/>
    <lineage>
        <taxon>Eukaryota</taxon>
        <taxon>Fungi</taxon>
        <taxon>Dikarya</taxon>
        <taxon>Ascomycota</taxon>
        <taxon>Pezizomycotina</taxon>
        <taxon>Dothideomycetes</taxon>
        <taxon>Pleosporomycetidae</taxon>
        <taxon>Pleosporales</taxon>
        <taxon>Pleosporales incertae sedis</taxon>
        <taxon>Massariosphaeria</taxon>
    </lineage>
</organism>